<dbReference type="PANTHER" id="PTHR23135">
    <property type="entry name" value="MUR LIGASE FAMILY MEMBER"/>
    <property type="match status" value="1"/>
</dbReference>
<dbReference type="GO" id="GO:0016881">
    <property type="term" value="F:acid-amino acid ligase activity"/>
    <property type="evidence" value="ECO:0007669"/>
    <property type="project" value="InterPro"/>
</dbReference>
<dbReference type="InterPro" id="IPR013221">
    <property type="entry name" value="Mur_ligase_cen"/>
</dbReference>
<dbReference type="AlphaFoldDB" id="A0A2H0KG14"/>
<dbReference type="InterPro" id="IPR036615">
    <property type="entry name" value="Mur_ligase_C_dom_sf"/>
</dbReference>
<dbReference type="UniPathway" id="UPA00219"/>
<organism evidence="5 6">
    <name type="scientific">Candidatus Shapirobacteria bacterium CG11_big_fil_rev_8_21_14_0_20_40_12</name>
    <dbReference type="NCBI Taxonomy" id="1974889"/>
    <lineage>
        <taxon>Bacteria</taxon>
        <taxon>Candidatus Shapironibacteriota</taxon>
    </lineage>
</organism>
<evidence type="ECO:0000259" key="3">
    <source>
        <dbReference type="Pfam" id="PF02875"/>
    </source>
</evidence>
<keyword evidence="2" id="KW-0131">Cell cycle</keyword>
<comment type="pathway">
    <text evidence="2">Cell wall biogenesis; peptidoglycan biosynthesis.</text>
</comment>
<dbReference type="InterPro" id="IPR004101">
    <property type="entry name" value="Mur_ligase_C"/>
</dbReference>
<keyword evidence="2" id="KW-0573">Peptidoglycan synthesis</keyword>
<evidence type="ECO:0000313" key="5">
    <source>
        <dbReference type="EMBL" id="PIQ70189.1"/>
    </source>
</evidence>
<dbReference type="InterPro" id="IPR036565">
    <property type="entry name" value="Mur-like_cat_sf"/>
</dbReference>
<dbReference type="SUPFAM" id="SSF53244">
    <property type="entry name" value="MurD-like peptide ligases, peptide-binding domain"/>
    <property type="match status" value="1"/>
</dbReference>
<dbReference type="Pfam" id="PF08245">
    <property type="entry name" value="Mur_ligase_M"/>
    <property type="match status" value="1"/>
</dbReference>
<dbReference type="GO" id="GO:0008360">
    <property type="term" value="P:regulation of cell shape"/>
    <property type="evidence" value="ECO:0007669"/>
    <property type="project" value="UniProtKB-KW"/>
</dbReference>
<evidence type="ECO:0000256" key="1">
    <source>
        <dbReference type="ARBA" id="ARBA00005898"/>
    </source>
</evidence>
<comment type="similarity">
    <text evidence="1">Belongs to the MurCDEF family. MurE subfamily.</text>
</comment>
<dbReference type="Pfam" id="PF02875">
    <property type="entry name" value="Mur_ligase_C"/>
    <property type="match status" value="1"/>
</dbReference>
<evidence type="ECO:0000256" key="2">
    <source>
        <dbReference type="RuleBase" id="RU004135"/>
    </source>
</evidence>
<dbReference type="GO" id="GO:0009252">
    <property type="term" value="P:peptidoglycan biosynthetic process"/>
    <property type="evidence" value="ECO:0007669"/>
    <property type="project" value="UniProtKB-UniPathway"/>
</dbReference>
<feature type="domain" description="Mur ligase C-terminal" evidence="3">
    <location>
        <begin position="261"/>
        <end position="391"/>
    </location>
</feature>
<dbReference type="GO" id="GO:0071555">
    <property type="term" value="P:cell wall organization"/>
    <property type="evidence" value="ECO:0007669"/>
    <property type="project" value="UniProtKB-KW"/>
</dbReference>
<comment type="subcellular location">
    <subcellularLocation>
        <location evidence="2">Cytoplasm</location>
    </subcellularLocation>
</comment>
<feature type="domain" description="Mur ligase central" evidence="4">
    <location>
        <begin position="54"/>
        <end position="239"/>
    </location>
</feature>
<evidence type="ECO:0000259" key="4">
    <source>
        <dbReference type="Pfam" id="PF08245"/>
    </source>
</evidence>
<evidence type="ECO:0000313" key="6">
    <source>
        <dbReference type="Proteomes" id="UP000231371"/>
    </source>
</evidence>
<keyword evidence="5" id="KW-0436">Ligase</keyword>
<accession>A0A2H0KG14</accession>
<dbReference type="GO" id="GO:0051301">
    <property type="term" value="P:cell division"/>
    <property type="evidence" value="ECO:0007669"/>
    <property type="project" value="UniProtKB-KW"/>
</dbReference>
<proteinExistence type="inferred from homology"/>
<dbReference type="NCBIfam" id="TIGR01085">
    <property type="entry name" value="murE"/>
    <property type="match status" value="1"/>
</dbReference>
<dbReference type="SUPFAM" id="SSF53623">
    <property type="entry name" value="MurD-like peptide ligases, catalytic domain"/>
    <property type="match status" value="1"/>
</dbReference>
<reference evidence="5 6" key="1">
    <citation type="submission" date="2017-09" db="EMBL/GenBank/DDBJ databases">
        <title>Depth-based differentiation of microbial function through sediment-hosted aquifers and enrichment of novel symbionts in the deep terrestrial subsurface.</title>
        <authorList>
            <person name="Probst A.J."/>
            <person name="Ladd B."/>
            <person name="Jarett J.K."/>
            <person name="Geller-Mcgrath D.E."/>
            <person name="Sieber C.M."/>
            <person name="Emerson J.B."/>
            <person name="Anantharaman K."/>
            <person name="Thomas B.C."/>
            <person name="Malmstrom R."/>
            <person name="Stieglmeier M."/>
            <person name="Klingl A."/>
            <person name="Woyke T."/>
            <person name="Ryan C.M."/>
            <person name="Banfield J.F."/>
        </authorList>
    </citation>
    <scope>NUCLEOTIDE SEQUENCE [LARGE SCALE GENOMIC DNA]</scope>
    <source>
        <strain evidence="5">CG11_big_fil_rev_8_21_14_0_20_40_12</strain>
    </source>
</reference>
<keyword evidence="2" id="KW-0961">Cell wall biogenesis/degradation</keyword>
<comment type="caution">
    <text evidence="5">The sequence shown here is derived from an EMBL/GenBank/DDBJ whole genome shotgun (WGS) entry which is preliminary data.</text>
</comment>
<sequence>MIEKQLKNQLQELLDRVRTWIPQKKINKFKHLPFSVLANIYFGFPSKKLKIIGITGTDGKTTTVNLIYHILLFAGLKAGMVSTVSAKIDNEEIDTGFHVTAPDPWQLQKLLRKMVKKKLEYAVLEITSHGLDQYRLWGINFDIGVLTNITHEHLDYHKTFKDYQLAKLSLFLNSKISILNRDDPSFKLLSAKIKQNQDKKVITYALKSNADFTLKKFPFKTPLQGEYNRYNCLAAIAAAFSLQIQPEVIRTALTTFYGVKGRLEEITEGQNYKVYVDFAHTPNALKQVLGLLRKLKPTGSKLIVVFGAAGLRDMEKRPMMGEIAGKLADFSVITAEDPRTEDVNTICQQIADGCQKAGGDFKIITDRQEAFNYAIGKLAKKNDIVVVCGKGHEQSMCFGQTEYPWSENAAVRKAIEERIKK</sequence>
<keyword evidence="2" id="KW-0132">Cell division</keyword>
<dbReference type="PANTHER" id="PTHR23135:SF4">
    <property type="entry name" value="UDP-N-ACETYLMURAMOYL-L-ALANYL-D-GLUTAMATE--2,6-DIAMINOPIMELATE LIGASE MURE HOMOLOG, CHLOROPLASTIC"/>
    <property type="match status" value="1"/>
</dbReference>
<dbReference type="GO" id="GO:0005737">
    <property type="term" value="C:cytoplasm"/>
    <property type="evidence" value="ECO:0007669"/>
    <property type="project" value="UniProtKB-SubCell"/>
</dbReference>
<dbReference type="GO" id="GO:0005524">
    <property type="term" value="F:ATP binding"/>
    <property type="evidence" value="ECO:0007669"/>
    <property type="project" value="InterPro"/>
</dbReference>
<dbReference type="InterPro" id="IPR005761">
    <property type="entry name" value="UDP-N-AcMur-Glu-dNH2Pim_ligase"/>
</dbReference>
<dbReference type="Gene3D" id="3.90.190.20">
    <property type="entry name" value="Mur ligase, C-terminal domain"/>
    <property type="match status" value="1"/>
</dbReference>
<dbReference type="Gene3D" id="3.40.1190.10">
    <property type="entry name" value="Mur-like, catalytic domain"/>
    <property type="match status" value="1"/>
</dbReference>
<gene>
    <name evidence="5" type="ORF">COV89_01855</name>
</gene>
<dbReference type="NCBIfam" id="NF001126">
    <property type="entry name" value="PRK00139.1-4"/>
    <property type="match status" value="1"/>
</dbReference>
<dbReference type="Proteomes" id="UP000231371">
    <property type="component" value="Unassembled WGS sequence"/>
</dbReference>
<protein>
    <submittedName>
        <fullName evidence="5">UDP-N-acetylmuramoyl-L-alanyl-D-glutamate--2, 6-diaminopimelate ligase</fullName>
    </submittedName>
</protein>
<keyword evidence="2" id="KW-0133">Cell shape</keyword>
<dbReference type="EMBL" id="PCVI01000028">
    <property type="protein sequence ID" value="PIQ70189.1"/>
    <property type="molecule type" value="Genomic_DNA"/>
</dbReference>
<name>A0A2H0KG14_9BACT</name>